<gene>
    <name evidence="1" type="ORF">E3U43_012636</name>
</gene>
<sequence length="200" mass="24258">MSFFYEAEEETNKQETRFIRNMSGNEEEPGWTKANLQKLIVSMKRSFPEEAKRKTYSKGRNPVDWDQVAFPPFSPEACKHKWEEILQEIRKMRSLTELIVEAEEAIKAKRRPSEPKKPARAGYHVFFKEQMKLQREKFPHSNQRCTEVSKMWKELSSEERERYKEKVDDSEMIKYSMELWKWFKEEVEEEEGGDMFEMYW</sequence>
<name>A0ACD3RRW9_LARCR</name>
<protein>
    <submittedName>
        <fullName evidence="1">Uncharacterized protein</fullName>
    </submittedName>
</protein>
<proteinExistence type="predicted"/>
<evidence type="ECO:0000313" key="2">
    <source>
        <dbReference type="Proteomes" id="UP000793456"/>
    </source>
</evidence>
<accession>A0ACD3RRW9</accession>
<organism evidence="1 2">
    <name type="scientific">Larimichthys crocea</name>
    <name type="common">Large yellow croaker</name>
    <name type="synonym">Pseudosciaena crocea</name>
    <dbReference type="NCBI Taxonomy" id="215358"/>
    <lineage>
        <taxon>Eukaryota</taxon>
        <taxon>Metazoa</taxon>
        <taxon>Chordata</taxon>
        <taxon>Craniata</taxon>
        <taxon>Vertebrata</taxon>
        <taxon>Euteleostomi</taxon>
        <taxon>Actinopterygii</taxon>
        <taxon>Neopterygii</taxon>
        <taxon>Teleostei</taxon>
        <taxon>Neoteleostei</taxon>
        <taxon>Acanthomorphata</taxon>
        <taxon>Eupercaria</taxon>
        <taxon>Sciaenidae</taxon>
        <taxon>Larimichthys</taxon>
    </lineage>
</organism>
<dbReference type="EMBL" id="CM011675">
    <property type="protein sequence ID" value="TMS22371.1"/>
    <property type="molecule type" value="Genomic_DNA"/>
</dbReference>
<comment type="caution">
    <text evidence="1">The sequence shown here is derived from an EMBL/GenBank/DDBJ whole genome shotgun (WGS) entry which is preliminary data.</text>
</comment>
<evidence type="ECO:0000313" key="1">
    <source>
        <dbReference type="EMBL" id="TMS22371.1"/>
    </source>
</evidence>
<reference evidence="1" key="1">
    <citation type="submission" date="2018-11" db="EMBL/GenBank/DDBJ databases">
        <title>The sequence and de novo assembly of Larimichthys crocea genome using PacBio and Hi-C technologies.</title>
        <authorList>
            <person name="Xu P."/>
            <person name="Chen B."/>
            <person name="Zhou Z."/>
            <person name="Ke Q."/>
            <person name="Wu Y."/>
            <person name="Bai H."/>
            <person name="Pu F."/>
        </authorList>
    </citation>
    <scope>NUCLEOTIDE SEQUENCE</scope>
    <source>
        <tissue evidence="1">Muscle</tissue>
    </source>
</reference>
<keyword evidence="2" id="KW-1185">Reference proteome</keyword>
<dbReference type="Proteomes" id="UP000793456">
    <property type="component" value="Chromosome II"/>
</dbReference>